<evidence type="ECO:0000313" key="4">
    <source>
        <dbReference type="EMBL" id="GAA4035154.1"/>
    </source>
</evidence>
<dbReference type="Proteomes" id="UP001424459">
    <property type="component" value="Unassembled WGS sequence"/>
</dbReference>
<proteinExistence type="predicted"/>
<dbReference type="InterPro" id="IPR050706">
    <property type="entry name" value="Cyclic-di-GMP_PDE-like"/>
</dbReference>
<protein>
    <submittedName>
        <fullName evidence="4">Uncharacterized protein</fullName>
    </submittedName>
</protein>
<dbReference type="NCBIfam" id="TIGR00254">
    <property type="entry name" value="GGDEF"/>
    <property type="match status" value="1"/>
</dbReference>
<evidence type="ECO:0000256" key="1">
    <source>
        <dbReference type="SAM" id="Phobius"/>
    </source>
</evidence>
<dbReference type="InterPro" id="IPR035919">
    <property type="entry name" value="EAL_sf"/>
</dbReference>
<dbReference type="SUPFAM" id="SSF55073">
    <property type="entry name" value="Nucleotide cyclase"/>
    <property type="match status" value="1"/>
</dbReference>
<dbReference type="PROSITE" id="PS50883">
    <property type="entry name" value="EAL"/>
    <property type="match status" value="1"/>
</dbReference>
<dbReference type="PANTHER" id="PTHR33121:SF70">
    <property type="entry name" value="SIGNALING PROTEIN YKOW"/>
    <property type="match status" value="1"/>
</dbReference>
<feature type="domain" description="GGDEF" evidence="3">
    <location>
        <begin position="130"/>
        <end position="265"/>
    </location>
</feature>
<organism evidence="4 5">
    <name type="scientific">Sphingomonas rosea</name>
    <dbReference type="NCBI Taxonomy" id="335605"/>
    <lineage>
        <taxon>Bacteria</taxon>
        <taxon>Pseudomonadati</taxon>
        <taxon>Pseudomonadota</taxon>
        <taxon>Alphaproteobacteria</taxon>
        <taxon>Sphingomonadales</taxon>
        <taxon>Sphingomonadaceae</taxon>
        <taxon>Sphingomonas</taxon>
    </lineage>
</organism>
<dbReference type="Pfam" id="PF00990">
    <property type="entry name" value="GGDEF"/>
    <property type="match status" value="1"/>
</dbReference>
<dbReference type="SUPFAM" id="SSF141868">
    <property type="entry name" value="EAL domain-like"/>
    <property type="match status" value="1"/>
</dbReference>
<keyword evidence="1" id="KW-0472">Membrane</keyword>
<dbReference type="InterPro" id="IPR043128">
    <property type="entry name" value="Rev_trsase/Diguanyl_cyclase"/>
</dbReference>
<comment type="caution">
    <text evidence="4">The sequence shown here is derived from an EMBL/GenBank/DDBJ whole genome shotgun (WGS) entry which is preliminary data.</text>
</comment>
<dbReference type="Gene3D" id="3.20.20.450">
    <property type="entry name" value="EAL domain"/>
    <property type="match status" value="1"/>
</dbReference>
<evidence type="ECO:0000259" key="3">
    <source>
        <dbReference type="PROSITE" id="PS50887"/>
    </source>
</evidence>
<evidence type="ECO:0000259" key="2">
    <source>
        <dbReference type="PROSITE" id="PS50883"/>
    </source>
</evidence>
<dbReference type="CDD" id="cd01949">
    <property type="entry name" value="GGDEF"/>
    <property type="match status" value="1"/>
</dbReference>
<keyword evidence="1" id="KW-1133">Transmembrane helix</keyword>
<sequence>MLGFSPAASTMLRRSVLGRAEAVIILFLLAAVGAFIWNGSSLLHLIASQKVSGLDAGVQVAAAALVLNVALILFGWRRYVDLQHEAELRADGERRAARQAATDSITGLANRKGFAEGVEQLCQTAIDADHCLVIISLQMQRFKRINDRFGYDMGDALLREITAAMSADVPENSVVARLSGDEFAIAACVRTADLASAETLAETLLRDVSRTYDIAGTFAQVGAIAGIASAAPGAHCRAAELLRRADIALDHARSARAARPTWFDSGMERALIERSELEQAIRVGIDNGQFIPLFEPQVDLATGRLTGFEALARWQHPNRGLLSPEIFIPVAEEMGLIGPLSESVIACALDDARDWDPELSLSINISPAQLSDLWLAQRLIRLLTERNFPAERLVVELTESSLFADIDLARNLIVSLKNQGIRIALDDFGTGFSSLSHLRLLPLDMIKIDRSFMASVHVDRESAAIVKAVTTLAQALDIPVTAEGLEDAQTFDMALTLGAQTGQGWFIGKPMDAEAVTDLLARRRSQTEPAARRIG</sequence>
<dbReference type="InterPro" id="IPR029787">
    <property type="entry name" value="Nucleotide_cyclase"/>
</dbReference>
<gene>
    <name evidence="4" type="ORF">GCM10022281_14340</name>
</gene>
<dbReference type="SMART" id="SM00267">
    <property type="entry name" value="GGDEF"/>
    <property type="match status" value="1"/>
</dbReference>
<feature type="transmembrane region" description="Helical" evidence="1">
    <location>
        <begin position="20"/>
        <end position="37"/>
    </location>
</feature>
<feature type="domain" description="EAL" evidence="2">
    <location>
        <begin position="274"/>
        <end position="524"/>
    </location>
</feature>
<reference evidence="5" key="1">
    <citation type="journal article" date="2019" name="Int. J. Syst. Evol. Microbiol.">
        <title>The Global Catalogue of Microorganisms (GCM) 10K type strain sequencing project: providing services to taxonomists for standard genome sequencing and annotation.</title>
        <authorList>
            <consortium name="The Broad Institute Genomics Platform"/>
            <consortium name="The Broad Institute Genome Sequencing Center for Infectious Disease"/>
            <person name="Wu L."/>
            <person name="Ma J."/>
        </authorList>
    </citation>
    <scope>NUCLEOTIDE SEQUENCE [LARGE SCALE GENOMIC DNA]</scope>
    <source>
        <strain evidence="5">JCM 17564</strain>
    </source>
</reference>
<dbReference type="Gene3D" id="3.30.70.270">
    <property type="match status" value="1"/>
</dbReference>
<evidence type="ECO:0000313" key="5">
    <source>
        <dbReference type="Proteomes" id="UP001424459"/>
    </source>
</evidence>
<dbReference type="CDD" id="cd01948">
    <property type="entry name" value="EAL"/>
    <property type="match status" value="1"/>
</dbReference>
<accession>A0ABP7U3H0</accession>
<feature type="transmembrane region" description="Helical" evidence="1">
    <location>
        <begin position="57"/>
        <end position="76"/>
    </location>
</feature>
<keyword evidence="1" id="KW-0812">Transmembrane</keyword>
<dbReference type="InterPro" id="IPR000160">
    <property type="entry name" value="GGDEF_dom"/>
</dbReference>
<dbReference type="PANTHER" id="PTHR33121">
    <property type="entry name" value="CYCLIC DI-GMP PHOSPHODIESTERASE PDEF"/>
    <property type="match status" value="1"/>
</dbReference>
<dbReference type="Pfam" id="PF00563">
    <property type="entry name" value="EAL"/>
    <property type="match status" value="1"/>
</dbReference>
<dbReference type="InterPro" id="IPR001633">
    <property type="entry name" value="EAL_dom"/>
</dbReference>
<name>A0ABP7U3H0_9SPHN</name>
<keyword evidence="5" id="KW-1185">Reference proteome</keyword>
<dbReference type="SMART" id="SM00052">
    <property type="entry name" value="EAL"/>
    <property type="match status" value="1"/>
</dbReference>
<dbReference type="PROSITE" id="PS50887">
    <property type="entry name" value="GGDEF"/>
    <property type="match status" value="1"/>
</dbReference>
<dbReference type="EMBL" id="BAABBR010000001">
    <property type="protein sequence ID" value="GAA4035154.1"/>
    <property type="molecule type" value="Genomic_DNA"/>
</dbReference>